<keyword evidence="5" id="KW-0804">Transcription</keyword>
<proteinExistence type="predicted"/>
<keyword evidence="1 6" id="KW-0597">Phosphoprotein</keyword>
<dbReference type="Gene3D" id="3.40.50.2300">
    <property type="match status" value="1"/>
</dbReference>
<dbReference type="InterPro" id="IPR001789">
    <property type="entry name" value="Sig_transdc_resp-reg_receiver"/>
</dbReference>
<keyword evidence="2" id="KW-0902">Two-component regulatory system</keyword>
<dbReference type="Pfam" id="PF00072">
    <property type="entry name" value="Response_reg"/>
    <property type="match status" value="1"/>
</dbReference>
<reference evidence="10" key="1">
    <citation type="journal article" date="2019" name="Int. J. Syst. Evol. Microbiol.">
        <title>The Global Catalogue of Microorganisms (GCM) 10K type strain sequencing project: providing services to taxonomists for standard genome sequencing and annotation.</title>
        <authorList>
            <consortium name="The Broad Institute Genomics Platform"/>
            <consortium name="The Broad Institute Genome Sequencing Center for Infectious Disease"/>
            <person name="Wu L."/>
            <person name="Ma J."/>
        </authorList>
    </citation>
    <scope>NUCLEOTIDE SEQUENCE [LARGE SCALE GENOMIC DNA]</scope>
    <source>
        <strain evidence="10">JCM 31486</strain>
    </source>
</reference>
<protein>
    <submittedName>
        <fullName evidence="9">Response regulator</fullName>
    </submittedName>
</protein>
<evidence type="ECO:0000256" key="7">
    <source>
        <dbReference type="SAM" id="MobiDB-lite"/>
    </source>
</evidence>
<organism evidence="9 10">
    <name type="scientific">Kibdelosporangium lantanae</name>
    <dbReference type="NCBI Taxonomy" id="1497396"/>
    <lineage>
        <taxon>Bacteria</taxon>
        <taxon>Bacillati</taxon>
        <taxon>Actinomycetota</taxon>
        <taxon>Actinomycetes</taxon>
        <taxon>Pseudonocardiales</taxon>
        <taxon>Pseudonocardiaceae</taxon>
        <taxon>Kibdelosporangium</taxon>
    </lineage>
</organism>
<dbReference type="EMBL" id="JBHTIS010002101">
    <property type="protein sequence ID" value="MFD1049313.1"/>
    <property type="molecule type" value="Genomic_DNA"/>
</dbReference>
<dbReference type="Gene3D" id="6.10.250.690">
    <property type="match status" value="1"/>
</dbReference>
<evidence type="ECO:0000259" key="8">
    <source>
        <dbReference type="PROSITE" id="PS50110"/>
    </source>
</evidence>
<dbReference type="InterPro" id="IPR011006">
    <property type="entry name" value="CheY-like_superfamily"/>
</dbReference>
<evidence type="ECO:0000256" key="5">
    <source>
        <dbReference type="ARBA" id="ARBA00023163"/>
    </source>
</evidence>
<evidence type="ECO:0000256" key="4">
    <source>
        <dbReference type="ARBA" id="ARBA00023125"/>
    </source>
</evidence>
<feature type="region of interest" description="Disordered" evidence="7">
    <location>
        <begin position="79"/>
        <end position="98"/>
    </location>
</feature>
<evidence type="ECO:0000256" key="6">
    <source>
        <dbReference type="PROSITE-ProRule" id="PRU00169"/>
    </source>
</evidence>
<feature type="modified residue" description="4-aspartylphosphate" evidence="6">
    <location>
        <position position="3"/>
    </location>
</feature>
<keyword evidence="10" id="KW-1185">Reference proteome</keyword>
<evidence type="ECO:0000313" key="9">
    <source>
        <dbReference type="EMBL" id="MFD1049313.1"/>
    </source>
</evidence>
<keyword evidence="3" id="KW-0805">Transcription regulation</keyword>
<dbReference type="InterPro" id="IPR039420">
    <property type="entry name" value="WalR-like"/>
</dbReference>
<keyword evidence="4" id="KW-0238">DNA-binding</keyword>
<accession>A0ABW3MF23</accession>
<dbReference type="PANTHER" id="PTHR48111:SF1">
    <property type="entry name" value="TWO-COMPONENT RESPONSE REGULATOR ORR33"/>
    <property type="match status" value="1"/>
</dbReference>
<evidence type="ECO:0000256" key="1">
    <source>
        <dbReference type="ARBA" id="ARBA00022553"/>
    </source>
</evidence>
<dbReference type="SUPFAM" id="SSF52172">
    <property type="entry name" value="CheY-like"/>
    <property type="match status" value="1"/>
</dbReference>
<comment type="caution">
    <text evidence="9">The sequence shown here is derived from an EMBL/GenBank/DDBJ whole genome shotgun (WGS) entry which is preliminary data.</text>
</comment>
<sequence length="98" mass="10387">MLDLGLPDVDGLDVLRAARSRHQQVPVVVLTARGSVDDRIRGLQSGADDYVKKPFSPTEVVPRVRAVLNRAVDLAVRTGQPGFAGTSSPVTSAPSTHT</sequence>
<evidence type="ECO:0000256" key="2">
    <source>
        <dbReference type="ARBA" id="ARBA00023012"/>
    </source>
</evidence>
<gene>
    <name evidence="9" type="ORF">ACFQ1S_29130</name>
</gene>
<dbReference type="PROSITE" id="PS50110">
    <property type="entry name" value="RESPONSE_REGULATORY"/>
    <property type="match status" value="1"/>
</dbReference>
<dbReference type="PANTHER" id="PTHR48111">
    <property type="entry name" value="REGULATOR OF RPOS"/>
    <property type="match status" value="1"/>
</dbReference>
<feature type="compositionally biased region" description="Polar residues" evidence="7">
    <location>
        <begin position="85"/>
        <end position="98"/>
    </location>
</feature>
<feature type="domain" description="Response regulatory" evidence="8">
    <location>
        <begin position="1"/>
        <end position="68"/>
    </location>
</feature>
<name>A0ABW3MF23_9PSEU</name>
<evidence type="ECO:0000313" key="10">
    <source>
        <dbReference type="Proteomes" id="UP001597045"/>
    </source>
</evidence>
<evidence type="ECO:0000256" key="3">
    <source>
        <dbReference type="ARBA" id="ARBA00023015"/>
    </source>
</evidence>
<dbReference type="Proteomes" id="UP001597045">
    <property type="component" value="Unassembled WGS sequence"/>
</dbReference>